<dbReference type="PANTHER" id="PTHR31262:SF10">
    <property type="entry name" value="RIBULOSE BISPHOSPHATE CARBOXYLASE SMALL SUBUNIT 1A, CHLOROPLASTIC-RELATED"/>
    <property type="match status" value="1"/>
</dbReference>
<name>S8DN21_9LAMI</name>
<dbReference type="Pfam" id="PF12338">
    <property type="entry name" value="RbcS"/>
    <property type="match status" value="1"/>
</dbReference>
<evidence type="ECO:0000259" key="2">
    <source>
        <dbReference type="Pfam" id="PF12338"/>
    </source>
</evidence>
<proteinExistence type="predicted"/>
<keyword evidence="4" id="KW-1185">Reference proteome</keyword>
<dbReference type="PRINTS" id="PR00152">
    <property type="entry name" value="RUBISCOSMALL"/>
</dbReference>
<dbReference type="EMBL" id="AUSU01007068">
    <property type="protein sequence ID" value="EPS61117.1"/>
    <property type="molecule type" value="Genomic_DNA"/>
</dbReference>
<dbReference type="Proteomes" id="UP000015453">
    <property type="component" value="Unassembled WGS sequence"/>
</dbReference>
<accession>S8DN21</accession>
<dbReference type="PANTHER" id="PTHR31262">
    <property type="entry name" value="RIBULOSE BISPHOSPHATE CARBOXYLASE SMALL CHAIN 1, CHLOROPLASTIC"/>
    <property type="match status" value="1"/>
</dbReference>
<dbReference type="InterPro" id="IPR024680">
    <property type="entry name" value="RuBisCO_ssu_N"/>
</dbReference>
<dbReference type="AlphaFoldDB" id="S8DN21"/>
<protein>
    <submittedName>
        <fullName evidence="3">Ribulose bisphosphate carboxylase small chain</fullName>
    </submittedName>
</protein>
<feature type="domain" description="Ribulose-1,5-bisphosphate carboxylase small subunit N-terminal" evidence="2">
    <location>
        <begin position="2"/>
        <end position="43"/>
    </location>
</feature>
<evidence type="ECO:0000313" key="3">
    <source>
        <dbReference type="EMBL" id="EPS61117.1"/>
    </source>
</evidence>
<keyword evidence="1" id="KW-0934">Plastid</keyword>
<evidence type="ECO:0000256" key="1">
    <source>
        <dbReference type="ARBA" id="ARBA00022528"/>
    </source>
</evidence>
<evidence type="ECO:0000313" key="4">
    <source>
        <dbReference type="Proteomes" id="UP000015453"/>
    </source>
</evidence>
<gene>
    <name evidence="3" type="ORF">M569_13683</name>
</gene>
<feature type="non-terminal residue" evidence="3">
    <location>
        <position position="61"/>
    </location>
</feature>
<dbReference type="InterPro" id="IPR024681">
    <property type="entry name" value="RuBisCO_ssu"/>
</dbReference>
<reference evidence="3 4" key="1">
    <citation type="journal article" date="2013" name="BMC Genomics">
        <title>The miniature genome of a carnivorous plant Genlisea aurea contains a low number of genes and short non-coding sequences.</title>
        <authorList>
            <person name="Leushkin E.V."/>
            <person name="Sutormin R.A."/>
            <person name="Nabieva E.R."/>
            <person name="Penin A.A."/>
            <person name="Kondrashov A.S."/>
            <person name="Logacheva M.D."/>
        </authorList>
    </citation>
    <scope>NUCLEOTIDE SEQUENCE [LARGE SCALE GENOMIC DNA]</scope>
</reference>
<organism evidence="3 4">
    <name type="scientific">Genlisea aurea</name>
    <dbReference type="NCBI Taxonomy" id="192259"/>
    <lineage>
        <taxon>Eukaryota</taxon>
        <taxon>Viridiplantae</taxon>
        <taxon>Streptophyta</taxon>
        <taxon>Embryophyta</taxon>
        <taxon>Tracheophyta</taxon>
        <taxon>Spermatophyta</taxon>
        <taxon>Magnoliopsida</taxon>
        <taxon>eudicotyledons</taxon>
        <taxon>Gunneridae</taxon>
        <taxon>Pentapetalae</taxon>
        <taxon>asterids</taxon>
        <taxon>lamiids</taxon>
        <taxon>Lamiales</taxon>
        <taxon>Lentibulariaceae</taxon>
        <taxon>Genlisea</taxon>
    </lineage>
</organism>
<sequence>MASSIISSATAVATRAAVPGQANLVAPFIGLKSAAGLALAKKTDDITSVANNGGRVQCMQV</sequence>
<comment type="caution">
    <text evidence="3">The sequence shown here is derived from an EMBL/GenBank/DDBJ whole genome shotgun (WGS) entry which is preliminary data.</text>
</comment>
<keyword evidence="1" id="KW-0150">Chloroplast</keyword>